<dbReference type="eggNOG" id="arCOG01700">
    <property type="taxonomic scope" value="Archaea"/>
</dbReference>
<comment type="cofactor">
    <cofactor evidence="4">
        <name>Mn(2+)</name>
        <dbReference type="ChEBI" id="CHEBI:29035"/>
    </cofactor>
    <text evidence="4">Binds 2 manganese ions per subunit.</text>
</comment>
<dbReference type="Gene3D" id="3.40.800.10">
    <property type="entry name" value="Ureohydrolase domain"/>
    <property type="match status" value="1"/>
</dbReference>
<dbReference type="RefSeq" id="WP_013266058.1">
    <property type="nucleotide sequence ID" value="NC_014374.1"/>
</dbReference>
<dbReference type="EMBL" id="CP001742">
    <property type="protein sequence ID" value="ADL18546.1"/>
    <property type="molecule type" value="Genomic_DNA"/>
</dbReference>
<dbReference type="InterPro" id="IPR005925">
    <property type="entry name" value="Agmatinase-rel"/>
</dbReference>
<dbReference type="EC" id="3.5.3.11" evidence="6"/>
<feature type="binding site" evidence="4">
    <location>
        <position position="135"/>
    </location>
    <ligand>
        <name>Mn(2+)</name>
        <dbReference type="ChEBI" id="CHEBI:29035"/>
        <label>1</label>
    </ligand>
</feature>
<keyword evidence="3 5" id="KW-0378">Hydrolase</keyword>
<reference evidence="6 7" key="1">
    <citation type="journal article" date="2010" name="Appl. Environ. Microbiol.">
        <title>The genome sequence of the crenarchaeon Acidilobus saccharovorans supports a new order, Acidilobales, and suggests an important ecological role in terrestrial acidic hot springs.</title>
        <authorList>
            <person name="Mardanov A.V."/>
            <person name="Svetlitchnyi V.A."/>
            <person name="Beletsky A.V."/>
            <person name="Prokofeva M.I."/>
            <person name="Bonch-Osmolovskaya E.A."/>
            <person name="Ravin N.V."/>
            <person name="Skryabin K.G."/>
        </authorList>
    </citation>
    <scope>NUCLEOTIDE SEQUENCE [LARGE SCALE GENOMIC DNA]</scope>
    <source>
        <strain evidence="7">DSM 16705 / JCM 18335 / VKM B-2471 / 345-15</strain>
    </source>
</reference>
<comment type="similarity">
    <text evidence="1">Belongs to the arginase family. Agmatinase subfamily.</text>
</comment>
<dbReference type="KEGG" id="asc:ASAC_0138"/>
<evidence type="ECO:0000256" key="2">
    <source>
        <dbReference type="ARBA" id="ARBA00022723"/>
    </source>
</evidence>
<evidence type="ECO:0000313" key="6">
    <source>
        <dbReference type="EMBL" id="ADL18546.1"/>
    </source>
</evidence>
<gene>
    <name evidence="6" type="ordered locus">ASAC_0138</name>
</gene>
<dbReference type="OrthoDB" id="7186at2157"/>
<dbReference type="PROSITE" id="PS51409">
    <property type="entry name" value="ARGINASE_2"/>
    <property type="match status" value="1"/>
</dbReference>
<feature type="binding site" evidence="4">
    <location>
        <position position="137"/>
    </location>
    <ligand>
        <name>Mn(2+)</name>
        <dbReference type="ChEBI" id="CHEBI:29035"/>
        <label>1</label>
    </ligand>
</feature>
<keyword evidence="7" id="KW-1185">Reference proteome</keyword>
<keyword evidence="4" id="KW-0464">Manganese</keyword>
<accession>D9PZQ8</accession>
<feature type="binding site" evidence="4">
    <location>
        <position position="114"/>
    </location>
    <ligand>
        <name>Mn(2+)</name>
        <dbReference type="ChEBI" id="CHEBI:29035"/>
        <label>1</label>
    </ligand>
</feature>
<dbReference type="SUPFAM" id="SSF52768">
    <property type="entry name" value="Arginase/deacetylase"/>
    <property type="match status" value="1"/>
</dbReference>
<proteinExistence type="inferred from homology"/>
<dbReference type="PANTHER" id="PTHR11358">
    <property type="entry name" value="ARGINASE/AGMATINASE"/>
    <property type="match status" value="1"/>
</dbReference>
<dbReference type="GO" id="GO:0046872">
    <property type="term" value="F:metal ion binding"/>
    <property type="evidence" value="ECO:0007669"/>
    <property type="project" value="UniProtKB-KW"/>
</dbReference>
<dbReference type="InterPro" id="IPR006035">
    <property type="entry name" value="Ureohydrolase"/>
</dbReference>
<feature type="binding site" evidence="4">
    <location>
        <position position="139"/>
    </location>
    <ligand>
        <name>Mn(2+)</name>
        <dbReference type="ChEBI" id="CHEBI:29035"/>
        <label>1</label>
    </ligand>
</feature>
<protein>
    <submittedName>
        <fullName evidence="6">Agmatinase</fullName>
        <ecNumber evidence="6">3.5.3.11</ecNumber>
    </submittedName>
</protein>
<dbReference type="GeneID" id="9498352"/>
<dbReference type="PANTHER" id="PTHR11358:SF26">
    <property type="entry name" value="GUANIDINO ACID HYDROLASE, MITOCHONDRIAL"/>
    <property type="match status" value="1"/>
</dbReference>
<feature type="binding site" evidence="4">
    <location>
        <position position="227"/>
    </location>
    <ligand>
        <name>Mn(2+)</name>
        <dbReference type="ChEBI" id="CHEBI:29035"/>
        <label>1</label>
    </ligand>
</feature>
<dbReference type="NCBIfam" id="TIGR01230">
    <property type="entry name" value="agmatinase"/>
    <property type="match status" value="1"/>
</dbReference>
<dbReference type="STRING" id="666510.ASAC_0138"/>
<evidence type="ECO:0000256" key="5">
    <source>
        <dbReference type="RuleBase" id="RU003684"/>
    </source>
</evidence>
<dbReference type="HOGENOM" id="CLU_039478_0_0_2"/>
<keyword evidence="2 4" id="KW-0479">Metal-binding</keyword>
<feature type="binding site" evidence="4">
    <location>
        <position position="225"/>
    </location>
    <ligand>
        <name>Mn(2+)</name>
        <dbReference type="ChEBI" id="CHEBI:29035"/>
        <label>1</label>
    </ligand>
</feature>
<dbReference type="InterPro" id="IPR020855">
    <property type="entry name" value="Ureohydrolase_Mn_BS"/>
</dbReference>
<dbReference type="GO" id="GO:0008783">
    <property type="term" value="F:agmatinase activity"/>
    <property type="evidence" value="ECO:0007669"/>
    <property type="project" value="UniProtKB-EC"/>
</dbReference>
<organism evidence="6 7">
    <name type="scientific">Acidilobus saccharovorans (strain DSM 16705 / JCM 18335 / VKM B-2471 / 345-15)</name>
    <dbReference type="NCBI Taxonomy" id="666510"/>
    <lineage>
        <taxon>Archaea</taxon>
        <taxon>Thermoproteota</taxon>
        <taxon>Thermoprotei</taxon>
        <taxon>Acidilobales</taxon>
        <taxon>Acidilobaceae</taxon>
        <taxon>Acidilobus</taxon>
    </lineage>
</organism>
<sequence length="304" mass="32714">MGLGRLYITTANRQFAGIEGNPKSKYRIIGVPYDSTTSFRPGTRFGPDAVRLAAAGLESNSAFIKDVYLEDLSPLDEGDVAVSIGDTGETLARVEAVVRELASAGLPVMIGGEHTVTLGALRALADRKPCVVMFDAHLDLRNEYLGLKVGHATFMRRALEQVNIPRLIYIGARAFSREELEFARSKDNIITIFGPSDLITLGPINVASNVLSALKSCESTYLTVDMDAFDPAYAPGVGNPEPLGLAPYEGLYLVSRIVDERLIGMDVVEVSPHYDPGGGTAALAAKVLIEAMLKHYVSRAKASR</sequence>
<dbReference type="AlphaFoldDB" id="D9PZQ8"/>
<dbReference type="PIRSF" id="PIRSF036979">
    <property type="entry name" value="Arginase"/>
    <property type="match status" value="1"/>
</dbReference>
<evidence type="ECO:0000256" key="1">
    <source>
        <dbReference type="ARBA" id="ARBA00009227"/>
    </source>
</evidence>
<dbReference type="PROSITE" id="PS01053">
    <property type="entry name" value="ARGINASE_1"/>
    <property type="match status" value="1"/>
</dbReference>
<dbReference type="CDD" id="cd11593">
    <property type="entry name" value="Agmatinase-like_2"/>
    <property type="match status" value="1"/>
</dbReference>
<dbReference type="FunCoup" id="D9PZQ8">
    <property type="interactions" value="12"/>
</dbReference>
<dbReference type="GO" id="GO:0033389">
    <property type="term" value="P:putrescine biosynthetic process from arginine, via agmatine"/>
    <property type="evidence" value="ECO:0007669"/>
    <property type="project" value="TreeGrafter"/>
</dbReference>
<evidence type="ECO:0000313" key="7">
    <source>
        <dbReference type="Proteomes" id="UP000000346"/>
    </source>
</evidence>
<evidence type="ECO:0000256" key="3">
    <source>
        <dbReference type="ARBA" id="ARBA00022801"/>
    </source>
</evidence>
<dbReference type="Pfam" id="PF00491">
    <property type="entry name" value="Arginase"/>
    <property type="match status" value="1"/>
</dbReference>
<dbReference type="InParanoid" id="D9PZQ8"/>
<evidence type="ECO:0000256" key="4">
    <source>
        <dbReference type="PIRSR" id="PIRSR036979-1"/>
    </source>
</evidence>
<dbReference type="InterPro" id="IPR023696">
    <property type="entry name" value="Ureohydrolase_dom_sf"/>
</dbReference>
<dbReference type="Proteomes" id="UP000000346">
    <property type="component" value="Chromosome"/>
</dbReference>
<name>D9PZQ8_ACIS3</name>